<evidence type="ECO:0000313" key="4">
    <source>
        <dbReference type="Proteomes" id="UP000005039"/>
    </source>
</evidence>
<evidence type="ECO:0000313" key="3">
    <source>
        <dbReference type="EMBL" id="EIC95526.1"/>
    </source>
</evidence>
<feature type="coiled-coil region" evidence="1">
    <location>
        <begin position="35"/>
        <end position="65"/>
    </location>
</feature>
<keyword evidence="1" id="KW-0175">Coiled coil</keyword>
<organism evidence="3 4">
    <name type="scientific">Lachnoanaerobaculum saburreum F0468</name>
    <dbReference type="NCBI Taxonomy" id="1095750"/>
    <lineage>
        <taxon>Bacteria</taxon>
        <taxon>Bacillati</taxon>
        <taxon>Bacillota</taxon>
        <taxon>Clostridia</taxon>
        <taxon>Lachnospirales</taxon>
        <taxon>Lachnospiraceae</taxon>
        <taxon>Lachnoanaerobaculum</taxon>
    </lineage>
</organism>
<dbReference type="EMBL" id="AJGH01000080">
    <property type="protein sequence ID" value="EIC95526.1"/>
    <property type="molecule type" value="Genomic_DNA"/>
</dbReference>
<sequence>MEQVQRECTEKKMIKGVVIPTLIRGTAEEENDKALRSLEANNFALKKEIEKLKRQTRRLDRISVEIEKWLSTAMMVIAVVDIAIVIALFFALTK</sequence>
<keyword evidence="4" id="KW-1185">Reference proteome</keyword>
<comment type="caution">
    <text evidence="3">The sequence shown here is derived from an EMBL/GenBank/DDBJ whole genome shotgun (WGS) entry which is preliminary data.</text>
</comment>
<protein>
    <submittedName>
        <fullName evidence="3">Uncharacterized protein</fullName>
    </submittedName>
</protein>
<dbReference type="RefSeq" id="WP_008754246.1">
    <property type="nucleotide sequence ID" value="NZ_AJGH01000080.1"/>
</dbReference>
<feature type="transmembrane region" description="Helical" evidence="2">
    <location>
        <begin position="69"/>
        <end position="92"/>
    </location>
</feature>
<reference evidence="3 4" key="1">
    <citation type="submission" date="2012-03" db="EMBL/GenBank/DDBJ databases">
        <authorList>
            <person name="Durkin A.S."/>
            <person name="McCorrison J."/>
            <person name="Torralba M."/>
            <person name="Gillis M."/>
            <person name="Methe B."/>
            <person name="Sutton G."/>
            <person name="Nelson K.E."/>
        </authorList>
    </citation>
    <scope>NUCLEOTIDE SEQUENCE [LARGE SCALE GENOMIC DNA]</scope>
    <source>
        <strain evidence="3 4">F0468</strain>
    </source>
</reference>
<keyword evidence="2" id="KW-0812">Transmembrane</keyword>
<dbReference type="Proteomes" id="UP000005039">
    <property type="component" value="Unassembled WGS sequence"/>
</dbReference>
<evidence type="ECO:0000256" key="1">
    <source>
        <dbReference type="SAM" id="Coils"/>
    </source>
</evidence>
<dbReference type="PATRIC" id="fig|1095750.3.peg.1691"/>
<dbReference type="AlphaFoldDB" id="I0R768"/>
<keyword evidence="2" id="KW-0472">Membrane</keyword>
<gene>
    <name evidence="3" type="ORF">HMPREF9970_1679</name>
</gene>
<evidence type="ECO:0000256" key="2">
    <source>
        <dbReference type="SAM" id="Phobius"/>
    </source>
</evidence>
<keyword evidence="2" id="KW-1133">Transmembrane helix</keyword>
<name>I0R768_9FIRM</name>
<accession>I0R768</accession>
<proteinExistence type="predicted"/>